<feature type="compositionally biased region" description="Low complexity" evidence="1">
    <location>
        <begin position="95"/>
        <end position="112"/>
    </location>
</feature>
<reference evidence="2" key="2">
    <citation type="submission" date="2023-01" db="EMBL/GenBank/DDBJ databases">
        <authorList>
            <person name="Sun Q."/>
            <person name="Evtushenko L."/>
        </authorList>
    </citation>
    <scope>NUCLEOTIDE SEQUENCE</scope>
    <source>
        <strain evidence="2">VKM Ac-1447</strain>
    </source>
</reference>
<feature type="region of interest" description="Disordered" evidence="1">
    <location>
        <begin position="88"/>
        <end position="146"/>
    </location>
</feature>
<name>A0A9W6M255_9MICO</name>
<keyword evidence="3" id="KW-1185">Reference proteome</keyword>
<organism evidence="2 3">
    <name type="scientific">Microbacterium imperiale</name>
    <dbReference type="NCBI Taxonomy" id="33884"/>
    <lineage>
        <taxon>Bacteria</taxon>
        <taxon>Bacillati</taxon>
        <taxon>Actinomycetota</taxon>
        <taxon>Actinomycetes</taxon>
        <taxon>Micrococcales</taxon>
        <taxon>Microbacteriaceae</taxon>
        <taxon>Microbacterium</taxon>
    </lineage>
</organism>
<dbReference type="AlphaFoldDB" id="A0A9W6M255"/>
<protein>
    <submittedName>
        <fullName evidence="2">Uncharacterized protein</fullName>
    </submittedName>
</protein>
<reference evidence="2" key="1">
    <citation type="journal article" date="2014" name="Int. J. Syst. Evol. Microbiol.">
        <title>Complete genome sequence of Corynebacterium casei LMG S-19264T (=DSM 44701T), isolated from a smear-ripened cheese.</title>
        <authorList>
            <consortium name="US DOE Joint Genome Institute (JGI-PGF)"/>
            <person name="Walter F."/>
            <person name="Albersmeier A."/>
            <person name="Kalinowski J."/>
            <person name="Ruckert C."/>
        </authorList>
    </citation>
    <scope>NUCLEOTIDE SEQUENCE</scope>
    <source>
        <strain evidence="2">VKM Ac-1447</strain>
    </source>
</reference>
<dbReference type="RefSeq" id="WP_210005449.1">
    <property type="nucleotide sequence ID" value="NZ_BSEO01000001.1"/>
</dbReference>
<dbReference type="EMBL" id="BSEO01000001">
    <property type="protein sequence ID" value="GLJ78660.1"/>
    <property type="molecule type" value="Genomic_DNA"/>
</dbReference>
<sequence>MVKLASALPKENERNGIANRTRDLIRNYDSGAMIPVLMLVRTQEVIRNKDYETVPKIEVVHIEAVPDDQADEIRERIVQLHDARVGHKKQPLNFGDGTDPETPTDTPDVEGPLAIEAGDDVVDAEVIDDGPLSIEGPTTDTNPEEK</sequence>
<dbReference type="Proteomes" id="UP001142317">
    <property type="component" value="Unassembled WGS sequence"/>
</dbReference>
<feature type="compositionally biased region" description="Polar residues" evidence="1">
    <location>
        <begin position="136"/>
        <end position="146"/>
    </location>
</feature>
<evidence type="ECO:0000313" key="3">
    <source>
        <dbReference type="Proteomes" id="UP001142317"/>
    </source>
</evidence>
<feature type="compositionally biased region" description="Acidic residues" evidence="1">
    <location>
        <begin position="117"/>
        <end position="128"/>
    </location>
</feature>
<comment type="caution">
    <text evidence="2">The sequence shown here is derived from an EMBL/GenBank/DDBJ whole genome shotgun (WGS) entry which is preliminary data.</text>
</comment>
<evidence type="ECO:0000313" key="2">
    <source>
        <dbReference type="EMBL" id="GLJ78660.1"/>
    </source>
</evidence>
<proteinExistence type="predicted"/>
<accession>A0A9W6M255</accession>
<evidence type="ECO:0000256" key="1">
    <source>
        <dbReference type="SAM" id="MobiDB-lite"/>
    </source>
</evidence>
<gene>
    <name evidence="2" type="ORF">GCM10017586_03420</name>
</gene>